<evidence type="ECO:0000256" key="5">
    <source>
        <dbReference type="ARBA" id="ARBA00023237"/>
    </source>
</evidence>
<dbReference type="Gene3D" id="1.25.40.390">
    <property type="match status" value="1"/>
</dbReference>
<evidence type="ECO:0000259" key="7">
    <source>
        <dbReference type="Pfam" id="PF14322"/>
    </source>
</evidence>
<comment type="subcellular location">
    <subcellularLocation>
        <location evidence="1">Cell outer membrane</location>
    </subcellularLocation>
</comment>
<evidence type="ECO:0000256" key="1">
    <source>
        <dbReference type="ARBA" id="ARBA00004442"/>
    </source>
</evidence>
<sequence length="503" mass="54866">MLRKPTTLLPKNTLVLGLTALALLSGCGKDFLDLQPRNAVTTEIFYKTSNDAIQATNAAYSQLSQNGMFNYSLWGIGDVMSDNSYLGGGGAADGIEFQQLDNFTIPATNPLVTSHWQRAYLGVGQANQVLARVPAIEMDAALKNRCLGEAAFLRALYYFYLVRGFGDVPLVLTPPQTAAEAAGLSRTPAAQVYAQIEKDLLDAITKLPASYTGDDIGRATKWSATGLLAKVYLTEKKMPEAATQARAVIAGSGKSLWTNFGDNFKVENENGQESLFEVQFKNGLSSYSTDGPGSVMNEFWGARFFGSPYVVSSGGYGFNIPEKEFVDGFEPGDLRKGPTVFVPGDKYPDGQVQPATLVGDPLGFNIRKFFVGTVNVNNWDSPLNVPVLRLSEMYLILAEAVGPTAEGLEAINKVRRRAFGLPISSSSAKDLTAATTDFDAAVLRERRYELAFEMDRWYDLKRTGKLVSTMRARGKTIQEFNNLLPIPQSERNVNPNLSQNPGY</sequence>
<feature type="domain" description="SusD-like N-terminal" evidence="7">
    <location>
        <begin position="30"/>
        <end position="233"/>
    </location>
</feature>
<keyword evidence="9" id="KW-1185">Reference proteome</keyword>
<evidence type="ECO:0000256" key="3">
    <source>
        <dbReference type="ARBA" id="ARBA00022729"/>
    </source>
</evidence>
<dbReference type="Proteomes" id="UP000228535">
    <property type="component" value="Unassembled WGS sequence"/>
</dbReference>
<protein>
    <submittedName>
        <fullName evidence="8">Putative outer membrane starch-binding protein</fullName>
    </submittedName>
</protein>
<dbReference type="InterPro" id="IPR033985">
    <property type="entry name" value="SusD-like_N"/>
</dbReference>
<evidence type="ECO:0000313" key="8">
    <source>
        <dbReference type="EMBL" id="PJJ47727.1"/>
    </source>
</evidence>
<accession>A0A2M9APT9</accession>
<reference evidence="8 9" key="1">
    <citation type="submission" date="2017-11" db="EMBL/GenBank/DDBJ databases">
        <title>Genomic Encyclopedia of Archaeal and Bacterial Type Strains, Phase II (KMG-II): From Individual Species to Whole Genera.</title>
        <authorList>
            <person name="Goeker M."/>
        </authorList>
    </citation>
    <scope>NUCLEOTIDE SEQUENCE [LARGE SCALE GENOMIC DNA]</scope>
    <source>
        <strain evidence="8 9">DSM 11115</strain>
    </source>
</reference>
<comment type="similarity">
    <text evidence="2">Belongs to the SusD family.</text>
</comment>
<keyword evidence="3" id="KW-0732">Signal</keyword>
<evidence type="ECO:0000256" key="4">
    <source>
        <dbReference type="ARBA" id="ARBA00023136"/>
    </source>
</evidence>
<keyword evidence="5" id="KW-0998">Cell outer membrane</keyword>
<dbReference type="EMBL" id="PGFA01000006">
    <property type="protein sequence ID" value="PJJ47727.1"/>
    <property type="molecule type" value="Genomic_DNA"/>
</dbReference>
<dbReference type="RefSeq" id="WP_170061926.1">
    <property type="nucleotide sequence ID" value="NZ_PGFA01000006.1"/>
</dbReference>
<comment type="caution">
    <text evidence="8">The sequence shown here is derived from an EMBL/GenBank/DDBJ whole genome shotgun (WGS) entry which is preliminary data.</text>
</comment>
<dbReference type="SUPFAM" id="SSF48452">
    <property type="entry name" value="TPR-like"/>
    <property type="match status" value="1"/>
</dbReference>
<name>A0A2M9APT9_9BACT</name>
<dbReference type="InterPro" id="IPR012944">
    <property type="entry name" value="SusD_RagB_dom"/>
</dbReference>
<evidence type="ECO:0000256" key="2">
    <source>
        <dbReference type="ARBA" id="ARBA00006275"/>
    </source>
</evidence>
<dbReference type="GO" id="GO:0009279">
    <property type="term" value="C:cell outer membrane"/>
    <property type="evidence" value="ECO:0007669"/>
    <property type="project" value="UniProtKB-SubCell"/>
</dbReference>
<gene>
    <name evidence="8" type="ORF">CLV45_4865</name>
</gene>
<evidence type="ECO:0000313" key="9">
    <source>
        <dbReference type="Proteomes" id="UP000228535"/>
    </source>
</evidence>
<organism evidence="8 9">
    <name type="scientific">Hymenobacter chitinivorans DSM 11115</name>
    <dbReference type="NCBI Taxonomy" id="1121954"/>
    <lineage>
        <taxon>Bacteria</taxon>
        <taxon>Pseudomonadati</taxon>
        <taxon>Bacteroidota</taxon>
        <taxon>Cytophagia</taxon>
        <taxon>Cytophagales</taxon>
        <taxon>Hymenobacteraceae</taxon>
        <taxon>Hymenobacter</taxon>
    </lineage>
</organism>
<feature type="domain" description="RagB/SusD" evidence="6">
    <location>
        <begin position="362"/>
        <end position="503"/>
    </location>
</feature>
<keyword evidence="4" id="KW-0472">Membrane</keyword>
<dbReference type="Pfam" id="PF14322">
    <property type="entry name" value="SusD-like_3"/>
    <property type="match status" value="1"/>
</dbReference>
<dbReference type="PROSITE" id="PS51257">
    <property type="entry name" value="PROKAR_LIPOPROTEIN"/>
    <property type="match status" value="1"/>
</dbReference>
<dbReference type="InterPro" id="IPR011990">
    <property type="entry name" value="TPR-like_helical_dom_sf"/>
</dbReference>
<proteinExistence type="inferred from homology"/>
<evidence type="ECO:0000259" key="6">
    <source>
        <dbReference type="Pfam" id="PF07980"/>
    </source>
</evidence>
<dbReference type="Pfam" id="PF07980">
    <property type="entry name" value="SusD_RagB"/>
    <property type="match status" value="1"/>
</dbReference>
<dbReference type="AlphaFoldDB" id="A0A2M9APT9"/>
<dbReference type="CDD" id="cd08977">
    <property type="entry name" value="SusD"/>
    <property type="match status" value="1"/>
</dbReference>